<protein>
    <submittedName>
        <fullName evidence="2">AAA family ATPase</fullName>
    </submittedName>
</protein>
<gene>
    <name evidence="2" type="ORF">GFD30_00140</name>
</gene>
<evidence type="ECO:0000313" key="3">
    <source>
        <dbReference type="Proteomes" id="UP000477750"/>
    </source>
</evidence>
<dbReference type="Pfam" id="PF13521">
    <property type="entry name" value="AAA_28"/>
    <property type="match status" value="1"/>
</dbReference>
<sequence>MRRFILTGAPGAGKTTVARRLGGTVVEAAATDLITAAQAAGVDEPWTDPAFTEDVAALQRDRQIRADALPGPVLYFDRSPVCTLALARFLGHPVGPVLAAELDRIRTGRVSQATVLCFDLLGAITPTPARRIGLDQARAFELVHLDAYAEHGYRVERIPAAGEAERTALVSALAAALAA</sequence>
<dbReference type="SUPFAM" id="SSF52540">
    <property type="entry name" value="P-loop containing nucleoside triphosphate hydrolases"/>
    <property type="match status" value="1"/>
</dbReference>
<keyword evidence="3" id="KW-1185">Reference proteome</keyword>
<dbReference type="Gene3D" id="3.40.50.300">
    <property type="entry name" value="P-loop containing nucleotide triphosphate hydrolases"/>
    <property type="match status" value="1"/>
</dbReference>
<reference evidence="2 3" key="1">
    <citation type="submission" date="2019-10" db="EMBL/GenBank/DDBJ databases">
        <title>Glycomyces albidus sp. nov., a novel actinomycete isolated from rhizosphere soil of wheat (Triticum aestivum L.).</title>
        <authorList>
            <person name="Qian L."/>
        </authorList>
    </citation>
    <scope>NUCLEOTIDE SEQUENCE [LARGE SCALE GENOMIC DNA]</scope>
    <source>
        <strain evidence="2 3">NEAU-7082</strain>
    </source>
</reference>
<evidence type="ECO:0000313" key="2">
    <source>
        <dbReference type="EMBL" id="MQM23991.1"/>
    </source>
</evidence>
<dbReference type="Proteomes" id="UP000477750">
    <property type="component" value="Unassembled WGS sequence"/>
</dbReference>
<dbReference type="EMBL" id="WIAO01000001">
    <property type="protein sequence ID" value="MQM23991.1"/>
    <property type="molecule type" value="Genomic_DNA"/>
</dbReference>
<feature type="domain" description="NadR/Ttd14 AAA" evidence="1">
    <location>
        <begin position="3"/>
        <end position="166"/>
    </location>
</feature>
<dbReference type="RefSeq" id="WP_153023209.1">
    <property type="nucleotide sequence ID" value="NZ_WIAO01000001.1"/>
</dbReference>
<evidence type="ECO:0000259" key="1">
    <source>
        <dbReference type="Pfam" id="PF13521"/>
    </source>
</evidence>
<accession>A0A6L5G389</accession>
<dbReference type="InterPro" id="IPR027417">
    <property type="entry name" value="P-loop_NTPase"/>
</dbReference>
<dbReference type="AlphaFoldDB" id="A0A6L5G389"/>
<comment type="caution">
    <text evidence="2">The sequence shown here is derived from an EMBL/GenBank/DDBJ whole genome shotgun (WGS) entry which is preliminary data.</text>
</comment>
<name>A0A6L5G389_9ACTN</name>
<proteinExistence type="predicted"/>
<organism evidence="2 3">
    <name type="scientific">Glycomyces albidus</name>
    <dbReference type="NCBI Taxonomy" id="2656774"/>
    <lineage>
        <taxon>Bacteria</taxon>
        <taxon>Bacillati</taxon>
        <taxon>Actinomycetota</taxon>
        <taxon>Actinomycetes</taxon>
        <taxon>Glycomycetales</taxon>
        <taxon>Glycomycetaceae</taxon>
        <taxon>Glycomyces</taxon>
    </lineage>
</organism>
<dbReference type="InterPro" id="IPR038727">
    <property type="entry name" value="NadR/Ttd14_AAA_dom"/>
</dbReference>